<dbReference type="GO" id="GO:0005524">
    <property type="term" value="F:ATP binding"/>
    <property type="evidence" value="ECO:0007669"/>
    <property type="project" value="UniProtKB-UniRule"/>
</dbReference>
<accession>A0A0C2HIV8</accession>
<organism evidence="7 8">
    <name type="scientific">Salinicoccus roseus</name>
    <dbReference type="NCBI Taxonomy" id="45670"/>
    <lineage>
        <taxon>Bacteria</taxon>
        <taxon>Bacillati</taxon>
        <taxon>Bacillota</taxon>
        <taxon>Bacilli</taxon>
        <taxon>Bacillales</taxon>
        <taxon>Staphylococcaceae</taxon>
        <taxon>Salinicoccus</taxon>
    </lineage>
</organism>
<dbReference type="InterPro" id="IPR005337">
    <property type="entry name" value="RapZ-like"/>
</dbReference>
<dbReference type="PANTHER" id="PTHR30448:SF0">
    <property type="entry name" value="RNASE ADAPTER PROTEIN RAPZ"/>
    <property type="match status" value="1"/>
</dbReference>
<feature type="domain" description="RapZ C-terminal" evidence="6">
    <location>
        <begin position="174"/>
        <end position="292"/>
    </location>
</feature>
<dbReference type="PANTHER" id="PTHR30448">
    <property type="entry name" value="RNASE ADAPTER PROTEIN RAPZ"/>
    <property type="match status" value="1"/>
</dbReference>
<evidence type="ECO:0000256" key="2">
    <source>
        <dbReference type="ARBA" id="ARBA00022840"/>
    </source>
</evidence>
<proteinExistence type="inferred from homology"/>
<evidence type="ECO:0000256" key="1">
    <source>
        <dbReference type="ARBA" id="ARBA00022741"/>
    </source>
</evidence>
<gene>
    <name evidence="7" type="ORF">SN16_02905</name>
</gene>
<feature type="binding site" evidence="4">
    <location>
        <begin position="69"/>
        <end position="72"/>
    </location>
    <ligand>
        <name>GTP</name>
        <dbReference type="ChEBI" id="CHEBI:37565"/>
    </ligand>
</feature>
<keyword evidence="2 4" id="KW-0067">ATP-binding</keyword>
<comment type="caution">
    <text evidence="7">The sequence shown here is derived from an EMBL/GenBank/DDBJ whole genome shotgun (WGS) entry which is preliminary data.</text>
</comment>
<dbReference type="AlphaFoldDB" id="A0A0C2HIV8"/>
<dbReference type="InterPro" id="IPR027417">
    <property type="entry name" value="P-loop_NTPase"/>
</dbReference>
<keyword evidence="1 4" id="KW-0547">Nucleotide-binding</keyword>
<dbReference type="STRING" id="45670.SN16_02905"/>
<evidence type="ECO:0000313" key="7">
    <source>
        <dbReference type="EMBL" id="KIH71634.1"/>
    </source>
</evidence>
<dbReference type="HAMAP" id="MF_00636">
    <property type="entry name" value="RapZ_like"/>
    <property type="match status" value="1"/>
</dbReference>
<keyword evidence="3 4" id="KW-0342">GTP-binding</keyword>
<dbReference type="SUPFAM" id="SSF52540">
    <property type="entry name" value="P-loop containing nucleoside triphosphate hydrolases"/>
    <property type="match status" value="1"/>
</dbReference>
<evidence type="ECO:0000259" key="6">
    <source>
        <dbReference type="Pfam" id="PF22740"/>
    </source>
</evidence>
<protein>
    <submittedName>
        <fullName evidence="7">Nucleotide-binding protein</fullName>
    </submittedName>
</protein>
<dbReference type="Pfam" id="PF03668">
    <property type="entry name" value="RapZ-like_N"/>
    <property type="match status" value="1"/>
</dbReference>
<evidence type="ECO:0000256" key="4">
    <source>
        <dbReference type="HAMAP-Rule" id="MF_00636"/>
    </source>
</evidence>
<name>A0A0C2HIV8_9STAP</name>
<sequence>MNNTRGCGAMKQLIIVTGMSGAGKSVAIEALEDIGYFCIDNLPPILLQKVVELMETTDGQMDRVGLGIDLRGKEFFDHLVAEIEKIGDHPNLALEIIFIDAADDRLVTRYKETRRAHPLDNEANLLDSITKERELLSDLKGRATHIIDTTQTTPKELRGMMFDMSAGENRSVFNVNVMSFGFKHGIPIDADLVFDVRFLPNPHYVDALRPYTGLDKPVADYVMKWKETKTFYVKFYDLIKYMLPQFMKEGKSQLVIAIGCTGGQHRSVTLAEKLVRDLSDDFDFTIRAVHRDAPVEGTENEED</sequence>
<dbReference type="Proteomes" id="UP000031546">
    <property type="component" value="Unassembled WGS sequence"/>
</dbReference>
<reference evidence="7 8" key="1">
    <citation type="submission" date="2015-01" db="EMBL/GenBank/DDBJ databases">
        <title>Genome sequences of high lactate-tolerant strain Salinicoccus roseus W12 with industrial interest.</title>
        <authorList>
            <person name="Wang H."/>
            <person name="Yu B."/>
        </authorList>
    </citation>
    <scope>NUCLEOTIDE SEQUENCE [LARGE SCALE GENOMIC DNA]</scope>
    <source>
        <strain evidence="7 8">W12</strain>
    </source>
</reference>
<dbReference type="Gene3D" id="3.40.50.300">
    <property type="entry name" value="P-loop containing nucleotide triphosphate hydrolases"/>
    <property type="match status" value="1"/>
</dbReference>
<dbReference type="PIRSF" id="PIRSF005052">
    <property type="entry name" value="P-loopkin"/>
    <property type="match status" value="1"/>
</dbReference>
<feature type="binding site" evidence="4">
    <location>
        <begin position="18"/>
        <end position="25"/>
    </location>
    <ligand>
        <name>ATP</name>
        <dbReference type="ChEBI" id="CHEBI:30616"/>
    </ligand>
</feature>
<evidence type="ECO:0000259" key="5">
    <source>
        <dbReference type="Pfam" id="PF03668"/>
    </source>
</evidence>
<dbReference type="EMBL" id="JXII01000002">
    <property type="protein sequence ID" value="KIH71634.1"/>
    <property type="molecule type" value="Genomic_DNA"/>
</dbReference>
<evidence type="ECO:0000256" key="3">
    <source>
        <dbReference type="ARBA" id="ARBA00023134"/>
    </source>
</evidence>
<dbReference type="Pfam" id="PF22740">
    <property type="entry name" value="PapZ_C"/>
    <property type="match status" value="1"/>
</dbReference>
<dbReference type="NCBIfam" id="NF003828">
    <property type="entry name" value="PRK05416.1"/>
    <property type="match status" value="1"/>
</dbReference>
<dbReference type="GO" id="GO:0005525">
    <property type="term" value="F:GTP binding"/>
    <property type="evidence" value="ECO:0007669"/>
    <property type="project" value="UniProtKB-UniRule"/>
</dbReference>
<evidence type="ECO:0000313" key="8">
    <source>
        <dbReference type="Proteomes" id="UP000031546"/>
    </source>
</evidence>
<feature type="domain" description="RapZ-like N-terminal" evidence="5">
    <location>
        <begin position="12"/>
        <end position="165"/>
    </location>
</feature>
<dbReference type="InterPro" id="IPR053930">
    <property type="entry name" value="RapZ-like_N"/>
</dbReference>
<dbReference type="InterPro" id="IPR053931">
    <property type="entry name" value="RapZ_C"/>
</dbReference>